<dbReference type="AlphaFoldDB" id="A0A9N9RHM5"/>
<dbReference type="InterPro" id="IPR002018">
    <property type="entry name" value="CarbesteraseB"/>
</dbReference>
<dbReference type="GO" id="GO:0052689">
    <property type="term" value="F:carboxylic ester hydrolase activity"/>
    <property type="evidence" value="ECO:0007669"/>
    <property type="project" value="UniProtKB-KW"/>
</dbReference>
<evidence type="ECO:0000313" key="8">
    <source>
        <dbReference type="EMBL" id="CAG9796516.1"/>
    </source>
</evidence>
<dbReference type="Gene3D" id="3.40.50.1820">
    <property type="entry name" value="alpha/beta hydrolase"/>
    <property type="match status" value="1"/>
</dbReference>
<evidence type="ECO:0000256" key="4">
    <source>
        <dbReference type="ARBA" id="ARBA00023157"/>
    </source>
</evidence>
<feature type="signal peptide" evidence="6">
    <location>
        <begin position="1"/>
        <end position="20"/>
    </location>
</feature>
<dbReference type="SUPFAM" id="SSF53474">
    <property type="entry name" value="alpha/beta-Hydrolases"/>
    <property type="match status" value="1"/>
</dbReference>
<evidence type="ECO:0000313" key="9">
    <source>
        <dbReference type="Proteomes" id="UP001153714"/>
    </source>
</evidence>
<dbReference type="PROSITE" id="PS51257">
    <property type="entry name" value="PROKAR_LIPOPROTEIN"/>
    <property type="match status" value="1"/>
</dbReference>
<evidence type="ECO:0000256" key="1">
    <source>
        <dbReference type="ARBA" id="ARBA00005964"/>
    </source>
</evidence>
<dbReference type="InterPro" id="IPR029058">
    <property type="entry name" value="AB_hydrolase_fold"/>
</dbReference>
<sequence>MGGLKIAISTYILLVSACYANGIPRVDPLVDTELGLIRGLTSDDGSYSMFLGIPYATVNVSNPFGPSIPHPSFDNTFDAFDDSAICPQINEFTNEVTGTLDCLHLNVYVPTTASSNNRRPVMVWIYGGGFSIGFAGRYVHGPSYLVRHDVILVTLNYRIGPYGFMCLGTPDVPGNQGLKDQLMALRWVKNNIAAFGGDIDKITIFGESAGSVSVDFHFLYTQENLFNQIILQSGTALSPFAVTEPNREVPLILAQQLGFLTSDLNEALTFLTTIDTDLVIAANNQLQLEHGPCVEEEFENVERFISDHPVNMKLGNGVNIPILIGYVEQELLTLYVNLPPESYASLNIFEESLSPVFNFDIEYFDSMVKNVRQFYIGDEELSEDLKWDLIDFHSDITFNYPTYRAIQKYSSSGISNVYCYLFAYNGDRNFVKRRLNITEGSAAHADEISYLFDVSFFDEVPTPDDQLIIDRMTTLWSNFAKYGNPTPEETSLLPIQWPPVTEESQSFLIINSDLEVQQRPFHDRMAFWDLFYRLNKNQENGYRED</sequence>
<evidence type="ECO:0000256" key="5">
    <source>
        <dbReference type="ARBA" id="ARBA00023180"/>
    </source>
</evidence>
<evidence type="ECO:0000256" key="3">
    <source>
        <dbReference type="ARBA" id="ARBA00022801"/>
    </source>
</evidence>
<dbReference type="Pfam" id="PF00135">
    <property type="entry name" value="COesterase"/>
    <property type="match status" value="1"/>
</dbReference>
<name>A0A9N9RHM5_9NEOP</name>
<keyword evidence="4" id="KW-1015">Disulfide bond</keyword>
<dbReference type="PANTHER" id="PTHR43142">
    <property type="entry name" value="CARBOXYLIC ESTER HYDROLASE"/>
    <property type="match status" value="1"/>
</dbReference>
<organism evidence="8 9">
    <name type="scientific">Diatraea saccharalis</name>
    <name type="common">sugarcane borer</name>
    <dbReference type="NCBI Taxonomy" id="40085"/>
    <lineage>
        <taxon>Eukaryota</taxon>
        <taxon>Metazoa</taxon>
        <taxon>Ecdysozoa</taxon>
        <taxon>Arthropoda</taxon>
        <taxon>Hexapoda</taxon>
        <taxon>Insecta</taxon>
        <taxon>Pterygota</taxon>
        <taxon>Neoptera</taxon>
        <taxon>Endopterygota</taxon>
        <taxon>Lepidoptera</taxon>
        <taxon>Glossata</taxon>
        <taxon>Ditrysia</taxon>
        <taxon>Pyraloidea</taxon>
        <taxon>Crambidae</taxon>
        <taxon>Crambinae</taxon>
        <taxon>Diatraea</taxon>
    </lineage>
</organism>
<comment type="similarity">
    <text evidence="1 6">Belongs to the type-B carboxylesterase/lipase family.</text>
</comment>
<evidence type="ECO:0000256" key="6">
    <source>
        <dbReference type="RuleBase" id="RU361235"/>
    </source>
</evidence>
<evidence type="ECO:0000256" key="2">
    <source>
        <dbReference type="ARBA" id="ARBA00022487"/>
    </source>
</evidence>
<keyword evidence="3 6" id="KW-0378">Hydrolase</keyword>
<feature type="chain" id="PRO_5040544305" description="Carboxylic ester hydrolase" evidence="6">
    <location>
        <begin position="21"/>
        <end position="545"/>
    </location>
</feature>
<dbReference type="EC" id="3.1.1.-" evidence="6"/>
<proteinExistence type="inferred from homology"/>
<accession>A0A9N9RHM5</accession>
<dbReference type="EMBL" id="OU893340">
    <property type="protein sequence ID" value="CAG9796516.1"/>
    <property type="molecule type" value="Genomic_DNA"/>
</dbReference>
<dbReference type="PANTHER" id="PTHR43142:SF1">
    <property type="entry name" value="CARBOXYLIC ESTER HYDROLASE"/>
    <property type="match status" value="1"/>
</dbReference>
<dbReference type="Proteomes" id="UP001153714">
    <property type="component" value="Chromosome 9"/>
</dbReference>
<gene>
    <name evidence="8" type="ORF">DIATSA_LOCUS13706</name>
</gene>
<protein>
    <recommendedName>
        <fullName evidence="6">Carboxylic ester hydrolase</fullName>
        <ecNumber evidence="6">3.1.1.-</ecNumber>
    </recommendedName>
</protein>
<keyword evidence="9" id="KW-1185">Reference proteome</keyword>
<reference evidence="8" key="2">
    <citation type="submission" date="2022-10" db="EMBL/GenBank/DDBJ databases">
        <authorList>
            <consortium name="ENA_rothamsted_submissions"/>
            <consortium name="culmorum"/>
            <person name="King R."/>
        </authorList>
    </citation>
    <scope>NUCLEOTIDE SEQUENCE</scope>
</reference>
<keyword evidence="6" id="KW-0732">Signal</keyword>
<keyword evidence="2" id="KW-0719">Serine esterase</keyword>
<dbReference type="OrthoDB" id="19653at2759"/>
<feature type="domain" description="Carboxylesterase type B" evidence="7">
    <location>
        <begin position="27"/>
        <end position="528"/>
    </location>
</feature>
<dbReference type="InterPro" id="IPR019826">
    <property type="entry name" value="Carboxylesterase_B_AS"/>
</dbReference>
<dbReference type="PROSITE" id="PS00122">
    <property type="entry name" value="CARBOXYLESTERASE_B_1"/>
    <property type="match status" value="1"/>
</dbReference>
<reference evidence="8" key="1">
    <citation type="submission" date="2021-12" db="EMBL/GenBank/DDBJ databases">
        <authorList>
            <person name="King R."/>
        </authorList>
    </citation>
    <scope>NUCLEOTIDE SEQUENCE</scope>
</reference>
<keyword evidence="5" id="KW-0325">Glycoprotein</keyword>
<evidence type="ECO:0000259" key="7">
    <source>
        <dbReference type="Pfam" id="PF00135"/>
    </source>
</evidence>